<evidence type="ECO:0000256" key="1">
    <source>
        <dbReference type="SAM" id="Phobius"/>
    </source>
</evidence>
<feature type="transmembrane region" description="Helical" evidence="1">
    <location>
        <begin position="318"/>
        <end position="338"/>
    </location>
</feature>
<feature type="transmembrane region" description="Helical" evidence="1">
    <location>
        <begin position="358"/>
        <end position="383"/>
    </location>
</feature>
<feature type="transmembrane region" description="Helical" evidence="1">
    <location>
        <begin position="258"/>
        <end position="280"/>
    </location>
</feature>
<evidence type="ECO:0000259" key="2">
    <source>
        <dbReference type="Pfam" id="PF01970"/>
    </source>
</evidence>
<keyword evidence="1" id="KW-1133">Transmembrane helix</keyword>
<dbReference type="PANTHER" id="PTHR35342">
    <property type="entry name" value="TRICARBOXYLIC TRANSPORT PROTEIN"/>
    <property type="match status" value="1"/>
</dbReference>
<dbReference type="Pfam" id="PF01970">
    <property type="entry name" value="TctA"/>
    <property type="match status" value="1"/>
</dbReference>
<dbReference type="AlphaFoldDB" id="A0AAE3SVS4"/>
<keyword evidence="4" id="KW-1185">Reference proteome</keyword>
<proteinExistence type="predicted"/>
<name>A0AAE3SVS4_9HYPH</name>
<keyword evidence="1" id="KW-0472">Membrane</keyword>
<dbReference type="Proteomes" id="UP001208771">
    <property type="component" value="Unassembled WGS sequence"/>
</dbReference>
<feature type="transmembrane region" description="Helical" evidence="1">
    <location>
        <begin position="61"/>
        <end position="82"/>
    </location>
</feature>
<sequence length="499" mass="51930">MLIDSFAQVSLSILQSPFLMVMLCLSVLLGIILGALPGISSTMALAIFLPMTYGMEPASAIIFLIALLVGSVFGGSISAILINIPGTPGAIVTQFDGFPMAQSGRAGHALGHALIASTLGGLIGFVVLILIAPLVAQSAMAFRSPEFTMLAVFGLVLLAFTAKGSTFAGILSGVIGLICGMVGFDMMTDIARFDFGSHTLQNGIDLIPVTIGIFGLTEVLRTISLDQSKLPKVPPIGSLFPPLKEVAGLWKTTLRGSAIGTFIGAVPAAGSAIAVAIAYAQEQRFARPGATFGKGEPAGIVAPESANSANTGGAMIPMITLGIPGDSMSAVLIGALLIHGLRPGPMLFAENPTIVGTIYAAIFFGTVLTFFIGFGLIRFVVLVMKTPTHILMAAIALLCVVGAYAIRNSVSDIMIMIAFGGLGYIMLLMRIPAAPLAFGIILGPIMEENFRRSLILSKGSWSIFIERPVSATLIVITLATILLPLLPAIGRKARMLEDD</sequence>
<feature type="transmembrane region" description="Helical" evidence="1">
    <location>
        <begin position="413"/>
        <end position="443"/>
    </location>
</feature>
<dbReference type="EMBL" id="JANFPI010000004">
    <property type="protein sequence ID" value="MCX8997973.1"/>
    <property type="molecule type" value="Genomic_DNA"/>
</dbReference>
<dbReference type="InterPro" id="IPR002823">
    <property type="entry name" value="DUF112_TM"/>
</dbReference>
<feature type="transmembrane region" description="Helical" evidence="1">
    <location>
        <begin position="20"/>
        <end position="49"/>
    </location>
</feature>
<dbReference type="PANTHER" id="PTHR35342:SF5">
    <property type="entry name" value="TRICARBOXYLIC TRANSPORT PROTEIN"/>
    <property type="match status" value="1"/>
</dbReference>
<evidence type="ECO:0000313" key="3">
    <source>
        <dbReference type="EMBL" id="MCX8997973.1"/>
    </source>
</evidence>
<feature type="domain" description="DUF112" evidence="2">
    <location>
        <begin position="21"/>
        <end position="436"/>
    </location>
</feature>
<organism evidence="3 4">
    <name type="scientific">Ectorhizobium quercum</name>
    <dbReference type="NCBI Taxonomy" id="2965071"/>
    <lineage>
        <taxon>Bacteria</taxon>
        <taxon>Pseudomonadati</taxon>
        <taxon>Pseudomonadota</taxon>
        <taxon>Alphaproteobacteria</taxon>
        <taxon>Hyphomicrobiales</taxon>
        <taxon>Rhizobiaceae</taxon>
        <taxon>Ectorhizobium</taxon>
    </lineage>
</organism>
<gene>
    <name evidence="3" type="ORF">NOF55_12755</name>
</gene>
<evidence type="ECO:0000313" key="4">
    <source>
        <dbReference type="Proteomes" id="UP001208771"/>
    </source>
</evidence>
<feature type="transmembrane region" description="Helical" evidence="1">
    <location>
        <begin position="464"/>
        <end position="486"/>
    </location>
</feature>
<feature type="transmembrane region" description="Helical" evidence="1">
    <location>
        <begin position="109"/>
        <end position="135"/>
    </location>
</feature>
<dbReference type="RefSeq" id="WP_306411764.1">
    <property type="nucleotide sequence ID" value="NZ_JANFPI010000004.1"/>
</dbReference>
<feature type="transmembrane region" description="Helical" evidence="1">
    <location>
        <begin position="170"/>
        <end position="191"/>
    </location>
</feature>
<protein>
    <submittedName>
        <fullName evidence="3">Tripartite tricarboxylate transporter permease</fullName>
    </submittedName>
</protein>
<keyword evidence="1" id="KW-0812">Transmembrane</keyword>
<accession>A0AAE3SVS4</accession>
<feature type="transmembrane region" description="Helical" evidence="1">
    <location>
        <begin position="390"/>
        <end position="407"/>
    </location>
</feature>
<comment type="caution">
    <text evidence="3">The sequence shown here is derived from an EMBL/GenBank/DDBJ whole genome shotgun (WGS) entry which is preliminary data.</text>
</comment>
<reference evidence="3" key="1">
    <citation type="submission" date="2022-07" db="EMBL/GenBank/DDBJ databases">
        <title>Ectorhizobium quercum gen.nov., sp. nov.</title>
        <authorList>
            <person name="Ma T."/>
            <person name="Li Y."/>
        </authorList>
    </citation>
    <scope>NUCLEOTIDE SEQUENCE</scope>
    <source>
        <strain evidence="3">BDR2-2</strain>
    </source>
</reference>
<feature type="transmembrane region" description="Helical" evidence="1">
    <location>
        <begin position="147"/>
        <end position="164"/>
    </location>
</feature>